<dbReference type="PANTHER" id="PTHR11986">
    <property type="entry name" value="AMINOTRANSFERASE CLASS III"/>
    <property type="match status" value="1"/>
</dbReference>
<evidence type="ECO:0000313" key="5">
    <source>
        <dbReference type="EMBL" id="AFM06326.1"/>
    </source>
</evidence>
<dbReference type="Gene3D" id="3.40.640.10">
    <property type="entry name" value="Type I PLP-dependent aspartate aminotransferase-like (Major domain)"/>
    <property type="match status" value="1"/>
</dbReference>
<dbReference type="HOGENOM" id="CLU_016922_10_1_10"/>
<dbReference type="PIRSF" id="PIRSF000521">
    <property type="entry name" value="Transaminase_4ab_Lys_Orn"/>
    <property type="match status" value="1"/>
</dbReference>
<proteinExistence type="inferred from homology"/>
<evidence type="ECO:0000256" key="3">
    <source>
        <dbReference type="ARBA" id="ARBA00022898"/>
    </source>
</evidence>
<evidence type="ECO:0000256" key="4">
    <source>
        <dbReference type="RuleBase" id="RU003560"/>
    </source>
</evidence>
<comment type="similarity">
    <text evidence="4">Belongs to the class-III pyridoxal-phosphate-dependent aminotransferase family.</text>
</comment>
<dbReference type="InterPro" id="IPR005814">
    <property type="entry name" value="Aminotrans_3"/>
</dbReference>
<dbReference type="RefSeq" id="WP_014799749.1">
    <property type="nucleotide sequence ID" value="NC_018018.1"/>
</dbReference>
<evidence type="ECO:0000313" key="6">
    <source>
        <dbReference type="Proteomes" id="UP000006054"/>
    </source>
</evidence>
<dbReference type="InterPro" id="IPR015422">
    <property type="entry name" value="PyrdxlP-dep_Trfase_small"/>
</dbReference>
<keyword evidence="6" id="KW-1185">Reference proteome</keyword>
<dbReference type="GO" id="GO:0030170">
    <property type="term" value="F:pyridoxal phosphate binding"/>
    <property type="evidence" value="ECO:0007669"/>
    <property type="project" value="InterPro"/>
</dbReference>
<evidence type="ECO:0000256" key="2">
    <source>
        <dbReference type="ARBA" id="ARBA00022576"/>
    </source>
</evidence>
<reference evidence="6" key="1">
    <citation type="submission" date="2012-06" db="EMBL/GenBank/DDBJ databases">
        <title>The complete genome of Flexibacter litoralis DSM 6794.</title>
        <authorList>
            <person name="Lucas S."/>
            <person name="Copeland A."/>
            <person name="Lapidus A."/>
            <person name="Glavina del Rio T."/>
            <person name="Dalin E."/>
            <person name="Tice H."/>
            <person name="Bruce D."/>
            <person name="Goodwin L."/>
            <person name="Pitluck S."/>
            <person name="Peters L."/>
            <person name="Ovchinnikova G."/>
            <person name="Lu M."/>
            <person name="Kyrpides N."/>
            <person name="Mavromatis K."/>
            <person name="Ivanova N."/>
            <person name="Brettin T."/>
            <person name="Detter J.C."/>
            <person name="Han C."/>
            <person name="Larimer F."/>
            <person name="Land M."/>
            <person name="Hauser L."/>
            <person name="Markowitz V."/>
            <person name="Cheng J.-F."/>
            <person name="Hugenholtz P."/>
            <person name="Woyke T."/>
            <person name="Wu D."/>
            <person name="Spring S."/>
            <person name="Lang E."/>
            <person name="Kopitz M."/>
            <person name="Brambilla E."/>
            <person name="Klenk H.-P."/>
            <person name="Eisen J.A."/>
        </authorList>
    </citation>
    <scope>NUCLEOTIDE SEQUENCE [LARGE SCALE GENOMIC DNA]</scope>
    <source>
        <strain evidence="6">ATCC 23117 / DSM 6794 / NBRC 15988 / NCIMB 1366 / Sio-4</strain>
    </source>
</reference>
<name>I4AQU1_BERLS</name>
<dbReference type="InterPro" id="IPR015424">
    <property type="entry name" value="PyrdxlP-dep_Trfase"/>
</dbReference>
<evidence type="ECO:0000256" key="1">
    <source>
        <dbReference type="ARBA" id="ARBA00001933"/>
    </source>
</evidence>
<keyword evidence="3 4" id="KW-0663">Pyridoxal phosphate</keyword>
<comment type="cofactor">
    <cofactor evidence="1">
        <name>pyridoxal 5'-phosphate</name>
        <dbReference type="ChEBI" id="CHEBI:597326"/>
    </cofactor>
</comment>
<dbReference type="eggNOG" id="COG4992">
    <property type="taxonomic scope" value="Bacteria"/>
</dbReference>
<protein>
    <submittedName>
        <fullName evidence="5">Ornithine/acetylornithine aminotransferase</fullName>
    </submittedName>
</protein>
<organism evidence="5 6">
    <name type="scientific">Bernardetia litoralis (strain ATCC 23117 / DSM 6794 / NBRC 15988 / NCIMB 1366 / Fx l1 / Sio-4)</name>
    <name type="common">Flexibacter litoralis</name>
    <dbReference type="NCBI Taxonomy" id="880071"/>
    <lineage>
        <taxon>Bacteria</taxon>
        <taxon>Pseudomonadati</taxon>
        <taxon>Bacteroidota</taxon>
        <taxon>Cytophagia</taxon>
        <taxon>Cytophagales</taxon>
        <taxon>Bernardetiaceae</taxon>
        <taxon>Bernardetia</taxon>
    </lineage>
</organism>
<dbReference type="PATRIC" id="fig|880071.3.peg.4026"/>
<dbReference type="FunFam" id="3.40.640.10:FF:000004">
    <property type="entry name" value="Acetylornithine aminotransferase"/>
    <property type="match status" value="1"/>
</dbReference>
<dbReference type="Gene3D" id="3.90.1150.10">
    <property type="entry name" value="Aspartate Aminotransferase, domain 1"/>
    <property type="match status" value="1"/>
</dbReference>
<dbReference type="InterPro" id="IPR050103">
    <property type="entry name" value="Class-III_PLP-dep_AT"/>
</dbReference>
<dbReference type="GO" id="GO:0042802">
    <property type="term" value="F:identical protein binding"/>
    <property type="evidence" value="ECO:0007669"/>
    <property type="project" value="TreeGrafter"/>
</dbReference>
<dbReference type="CDD" id="cd00610">
    <property type="entry name" value="OAT_like"/>
    <property type="match status" value="1"/>
</dbReference>
<gene>
    <name evidence="5" type="ordered locus">Fleli_4026</name>
</gene>
<keyword evidence="5" id="KW-0808">Transferase</keyword>
<accession>I4AQU1</accession>
<dbReference type="PROSITE" id="PS00600">
    <property type="entry name" value="AA_TRANSFER_CLASS_3"/>
    <property type="match status" value="1"/>
</dbReference>
<keyword evidence="2 5" id="KW-0032">Aminotransferase</keyword>
<dbReference type="KEGG" id="fli:Fleli_4026"/>
<dbReference type="SUPFAM" id="SSF53383">
    <property type="entry name" value="PLP-dependent transferases"/>
    <property type="match status" value="1"/>
</dbReference>
<dbReference type="Pfam" id="PF00202">
    <property type="entry name" value="Aminotran_3"/>
    <property type="match status" value="1"/>
</dbReference>
<sequence>MLSSRQLFLNHVAQTSPFPLALEVHNAKGIYMFGSKNKKWIDIISGIGVSNVGHRHPKVIKAIQKQLKKYMHLMVYGEFIQTPQVLLATALSKTFPATLGESFLDKKNENYNADIAQNATYFVNSGSEAVEGAIKLAKRFTKRTQLIGCHNAYHGSTHAALSLGTSKEWKEPFLPLLPDIDHINFNEEAHLSKITEKTAAVIIETVQGEGGVRIPEKSYLQTLRKKCTETGTILICDEIQCGFGRTGKLWAFEHFDIIPDIVVAAKAMGGGMPIGAFMASQQMMACLSDNPILGHISTFGGHPVSCVASLATLKVIQEEKLLDSIEEKHELFKKLLSPKTTKAIKEFRGIGLMLAVEFESFEFLQKVIAHCLDLGLLSDWFLYCDNSMRIAPPLIITKKEIKKACKIILEAIQLTEENR</sequence>
<dbReference type="AlphaFoldDB" id="I4AQU1"/>
<dbReference type="InterPro" id="IPR015421">
    <property type="entry name" value="PyrdxlP-dep_Trfase_major"/>
</dbReference>
<dbReference type="STRING" id="880071.Fleli_4026"/>
<dbReference type="EMBL" id="CP003345">
    <property type="protein sequence ID" value="AFM06326.1"/>
    <property type="molecule type" value="Genomic_DNA"/>
</dbReference>
<dbReference type="InterPro" id="IPR049704">
    <property type="entry name" value="Aminotrans_3_PPA_site"/>
</dbReference>
<dbReference type="GO" id="GO:0008483">
    <property type="term" value="F:transaminase activity"/>
    <property type="evidence" value="ECO:0007669"/>
    <property type="project" value="UniProtKB-KW"/>
</dbReference>
<dbReference type="OrthoDB" id="9801052at2"/>
<dbReference type="Proteomes" id="UP000006054">
    <property type="component" value="Chromosome"/>
</dbReference>